<feature type="compositionally biased region" description="Polar residues" evidence="1">
    <location>
        <begin position="78"/>
        <end position="97"/>
    </location>
</feature>
<dbReference type="OrthoDB" id="3789372at2759"/>
<feature type="region of interest" description="Disordered" evidence="1">
    <location>
        <begin position="77"/>
        <end position="97"/>
    </location>
</feature>
<name>A0A835R7K8_VANPL</name>
<protein>
    <submittedName>
        <fullName evidence="2">Uncharacterized protein</fullName>
    </submittedName>
</protein>
<organism evidence="2 3">
    <name type="scientific">Vanilla planifolia</name>
    <name type="common">Vanilla</name>
    <dbReference type="NCBI Taxonomy" id="51239"/>
    <lineage>
        <taxon>Eukaryota</taxon>
        <taxon>Viridiplantae</taxon>
        <taxon>Streptophyta</taxon>
        <taxon>Embryophyta</taxon>
        <taxon>Tracheophyta</taxon>
        <taxon>Spermatophyta</taxon>
        <taxon>Magnoliopsida</taxon>
        <taxon>Liliopsida</taxon>
        <taxon>Asparagales</taxon>
        <taxon>Orchidaceae</taxon>
        <taxon>Vanilloideae</taxon>
        <taxon>Vanilleae</taxon>
        <taxon>Vanilla</taxon>
    </lineage>
</organism>
<evidence type="ECO:0000313" key="3">
    <source>
        <dbReference type="Proteomes" id="UP000636800"/>
    </source>
</evidence>
<reference evidence="2 3" key="1">
    <citation type="journal article" date="2020" name="Nat. Food">
        <title>A phased Vanilla planifolia genome enables genetic improvement of flavour and production.</title>
        <authorList>
            <person name="Hasing T."/>
            <person name="Tang H."/>
            <person name="Brym M."/>
            <person name="Khazi F."/>
            <person name="Huang T."/>
            <person name="Chambers A.H."/>
        </authorList>
    </citation>
    <scope>NUCLEOTIDE SEQUENCE [LARGE SCALE GENOMIC DNA]</scope>
    <source>
        <tissue evidence="2">Leaf</tissue>
    </source>
</reference>
<accession>A0A835R7K8</accession>
<evidence type="ECO:0000256" key="1">
    <source>
        <dbReference type="SAM" id="MobiDB-lite"/>
    </source>
</evidence>
<sequence>MTPSTRTAAAPANAAVGLDGPLCGTPMTSLRRVIAVDVMANPLSSGPYSRPPWCCDRTPRTRQRGMAKHFIPPAKQRMASSQMRAQSEATEQQRSLSESRIATISQMRGLVNHDKLCDVLHEEVLKSEANLIPISPVSQQARSSDSKACDQSLIKF</sequence>
<dbReference type="Proteomes" id="UP000636800">
    <property type="component" value="Chromosome 5"/>
</dbReference>
<dbReference type="EMBL" id="JADCNL010000005">
    <property type="protein sequence ID" value="KAG0481338.1"/>
    <property type="molecule type" value="Genomic_DNA"/>
</dbReference>
<comment type="caution">
    <text evidence="2">The sequence shown here is derived from an EMBL/GenBank/DDBJ whole genome shotgun (WGS) entry which is preliminary data.</text>
</comment>
<dbReference type="AlphaFoldDB" id="A0A835R7K8"/>
<proteinExistence type="predicted"/>
<keyword evidence="3" id="KW-1185">Reference proteome</keyword>
<gene>
    <name evidence="2" type="ORF">HPP92_012196</name>
</gene>
<evidence type="ECO:0000313" key="2">
    <source>
        <dbReference type="EMBL" id="KAG0481338.1"/>
    </source>
</evidence>